<dbReference type="OrthoDB" id="5307821at2759"/>
<feature type="transmembrane region" description="Helical" evidence="5">
    <location>
        <begin position="268"/>
        <end position="288"/>
    </location>
</feature>
<reference evidence="7" key="1">
    <citation type="submission" date="2020-06" db="EMBL/GenBank/DDBJ databases">
        <authorList>
            <consortium name="Plant Systems Biology data submission"/>
        </authorList>
    </citation>
    <scope>NUCLEOTIDE SEQUENCE</scope>
    <source>
        <strain evidence="7">D6</strain>
    </source>
</reference>
<proteinExistence type="inferred from homology"/>
<sequence>MMMMFSIAWILVVLVVAWNNLDAAPTLYFYDAAATWTGGWQHSSLQNKTIWITGASSGIGASMVCQALQAGAAHVILSSRKRDKLLNVASKCQSLLGSKYHPEHTKMSIVPYDAANNSTTTMEATIVDRVWKACGDDPLDMVILNAGVYQNQPAMLTTKQERDYVTRVNYQAPVDLTQALLEKWKTHDNPKGHIVVVASIMAHGPYGLSSTYAASKAALRTYFWSLATEESQWLTVNMACPAATLTGFWNPVASTLHAGGSAMTADRVAHLILTGISGPYVLFYETWITKMPGILWLGLAHYTPGLFLAFSHFLAYIRVPIWYHERIDAMDVSLLMTRFVQIVMGQYPPVVVET</sequence>
<dbReference type="InterPro" id="IPR036291">
    <property type="entry name" value="NAD(P)-bd_dom_sf"/>
</dbReference>
<dbReference type="PANTHER" id="PTHR44196">
    <property type="entry name" value="DEHYDROGENASE/REDUCTASE SDR FAMILY MEMBER 7B"/>
    <property type="match status" value="1"/>
</dbReference>
<evidence type="ECO:0000256" key="2">
    <source>
        <dbReference type="ARBA" id="ARBA00023002"/>
    </source>
</evidence>
<accession>A0A9N8HSZ5</accession>
<organism evidence="7 8">
    <name type="scientific">Seminavis robusta</name>
    <dbReference type="NCBI Taxonomy" id="568900"/>
    <lineage>
        <taxon>Eukaryota</taxon>
        <taxon>Sar</taxon>
        <taxon>Stramenopiles</taxon>
        <taxon>Ochrophyta</taxon>
        <taxon>Bacillariophyta</taxon>
        <taxon>Bacillariophyceae</taxon>
        <taxon>Bacillariophycidae</taxon>
        <taxon>Naviculales</taxon>
        <taxon>Naviculaceae</taxon>
        <taxon>Seminavis</taxon>
    </lineage>
</organism>
<dbReference type="PRINTS" id="PR00080">
    <property type="entry name" value="SDRFAMILY"/>
</dbReference>
<feature type="transmembrane region" description="Helical" evidence="5">
    <location>
        <begin position="50"/>
        <end position="77"/>
    </location>
</feature>
<dbReference type="PRINTS" id="PR00081">
    <property type="entry name" value="GDHRDH"/>
</dbReference>
<feature type="transmembrane region" description="Helical" evidence="5">
    <location>
        <begin position="294"/>
        <end position="317"/>
    </location>
</feature>
<dbReference type="GO" id="GO:0016020">
    <property type="term" value="C:membrane"/>
    <property type="evidence" value="ECO:0007669"/>
    <property type="project" value="TreeGrafter"/>
</dbReference>
<dbReference type="Pfam" id="PF00106">
    <property type="entry name" value="adh_short"/>
    <property type="match status" value="1"/>
</dbReference>
<keyword evidence="6" id="KW-0732">Signal</keyword>
<evidence type="ECO:0000256" key="6">
    <source>
        <dbReference type="SAM" id="SignalP"/>
    </source>
</evidence>
<evidence type="ECO:0000313" key="8">
    <source>
        <dbReference type="Proteomes" id="UP001153069"/>
    </source>
</evidence>
<dbReference type="EMBL" id="CAICTM010001444">
    <property type="protein sequence ID" value="CAB9523705.1"/>
    <property type="molecule type" value="Genomic_DNA"/>
</dbReference>
<evidence type="ECO:0000256" key="5">
    <source>
        <dbReference type="SAM" id="Phobius"/>
    </source>
</evidence>
<evidence type="ECO:0000313" key="7">
    <source>
        <dbReference type="EMBL" id="CAB9523705.1"/>
    </source>
</evidence>
<keyword evidence="5" id="KW-0812">Transmembrane</keyword>
<dbReference type="Gene3D" id="3.40.50.720">
    <property type="entry name" value="NAD(P)-binding Rossmann-like Domain"/>
    <property type="match status" value="1"/>
</dbReference>
<evidence type="ECO:0000256" key="4">
    <source>
        <dbReference type="RuleBase" id="RU000363"/>
    </source>
</evidence>
<feature type="signal peptide" evidence="6">
    <location>
        <begin position="1"/>
        <end position="23"/>
    </location>
</feature>
<dbReference type="SUPFAM" id="SSF51735">
    <property type="entry name" value="NAD(P)-binding Rossmann-fold domains"/>
    <property type="match status" value="1"/>
</dbReference>
<protein>
    <submittedName>
        <fullName evidence="7">Dehydrogenase/reductase SDR family member 7</fullName>
    </submittedName>
</protein>
<comment type="function">
    <text evidence="3">Putative oxidoreductase.</text>
</comment>
<keyword evidence="5" id="KW-1133">Transmembrane helix</keyword>
<comment type="similarity">
    <text evidence="1 4">Belongs to the short-chain dehydrogenases/reductases (SDR) family.</text>
</comment>
<comment type="caution">
    <text evidence="7">The sequence shown here is derived from an EMBL/GenBank/DDBJ whole genome shotgun (WGS) entry which is preliminary data.</text>
</comment>
<dbReference type="InterPro" id="IPR020904">
    <property type="entry name" value="Sc_DH/Rdtase_CS"/>
</dbReference>
<gene>
    <name evidence="7" type="ORF">SEMRO_1446_G273490.1</name>
</gene>
<evidence type="ECO:0000256" key="3">
    <source>
        <dbReference type="ARBA" id="ARBA00037096"/>
    </source>
</evidence>
<dbReference type="AlphaFoldDB" id="A0A9N8HSZ5"/>
<dbReference type="PROSITE" id="PS00061">
    <property type="entry name" value="ADH_SHORT"/>
    <property type="match status" value="1"/>
</dbReference>
<dbReference type="InterPro" id="IPR002347">
    <property type="entry name" value="SDR_fam"/>
</dbReference>
<keyword evidence="5" id="KW-0472">Membrane</keyword>
<dbReference type="PANTHER" id="PTHR44196:SF1">
    <property type="entry name" value="DEHYDROGENASE_REDUCTASE SDR FAMILY MEMBER 7B"/>
    <property type="match status" value="1"/>
</dbReference>
<evidence type="ECO:0000256" key="1">
    <source>
        <dbReference type="ARBA" id="ARBA00006484"/>
    </source>
</evidence>
<dbReference type="GO" id="GO:0016491">
    <property type="term" value="F:oxidoreductase activity"/>
    <property type="evidence" value="ECO:0007669"/>
    <property type="project" value="UniProtKB-KW"/>
</dbReference>
<keyword evidence="2" id="KW-0560">Oxidoreductase</keyword>
<name>A0A9N8HSZ5_9STRA</name>
<keyword evidence="8" id="KW-1185">Reference proteome</keyword>
<dbReference type="Proteomes" id="UP001153069">
    <property type="component" value="Unassembled WGS sequence"/>
</dbReference>
<feature type="chain" id="PRO_5040318349" evidence="6">
    <location>
        <begin position="24"/>
        <end position="354"/>
    </location>
</feature>